<dbReference type="AlphaFoldDB" id="A0A4R4RQH2"/>
<evidence type="ECO:0000256" key="1">
    <source>
        <dbReference type="ARBA" id="ARBA00022676"/>
    </source>
</evidence>
<dbReference type="CDD" id="cd03789">
    <property type="entry name" value="GT9_LPS_heptosyltransferase"/>
    <property type="match status" value="1"/>
</dbReference>
<dbReference type="RefSeq" id="WP_131981813.1">
    <property type="nucleotide sequence ID" value="NZ_SMKL01000017.1"/>
</dbReference>
<dbReference type="OrthoDB" id="9807356at2"/>
<keyword evidence="2 3" id="KW-0808">Transferase</keyword>
<dbReference type="GO" id="GO:0008713">
    <property type="term" value="F:ADP-heptose-lipopolysaccharide heptosyltransferase activity"/>
    <property type="evidence" value="ECO:0007669"/>
    <property type="project" value="TreeGrafter"/>
</dbReference>
<dbReference type="InterPro" id="IPR051199">
    <property type="entry name" value="LPS_LOS_Heptosyltrfase"/>
</dbReference>
<keyword evidence="1" id="KW-0328">Glycosyltransferase</keyword>
<dbReference type="Proteomes" id="UP000295621">
    <property type="component" value="Unassembled WGS sequence"/>
</dbReference>
<dbReference type="PANTHER" id="PTHR30160">
    <property type="entry name" value="TETRAACYLDISACCHARIDE 4'-KINASE-RELATED"/>
    <property type="match status" value="1"/>
</dbReference>
<dbReference type="Gene3D" id="3.40.50.2000">
    <property type="entry name" value="Glycogen Phosphorylase B"/>
    <property type="match status" value="2"/>
</dbReference>
<dbReference type="EMBL" id="SMKL01000017">
    <property type="protein sequence ID" value="TDC52137.1"/>
    <property type="molecule type" value="Genomic_DNA"/>
</dbReference>
<dbReference type="GO" id="GO:0009244">
    <property type="term" value="P:lipopolysaccharide core region biosynthetic process"/>
    <property type="evidence" value="ECO:0007669"/>
    <property type="project" value="TreeGrafter"/>
</dbReference>
<gene>
    <name evidence="3" type="ORF">E1212_09865</name>
</gene>
<reference evidence="3 4" key="1">
    <citation type="submission" date="2019-02" db="EMBL/GenBank/DDBJ databases">
        <title>Draft genome sequences of novel Actinobacteria.</title>
        <authorList>
            <person name="Sahin N."/>
            <person name="Ay H."/>
            <person name="Saygin H."/>
        </authorList>
    </citation>
    <scope>NUCLEOTIDE SEQUENCE [LARGE SCALE GENOMIC DNA]</scope>
    <source>
        <strain evidence="3 4">KC603</strain>
    </source>
</reference>
<dbReference type="GO" id="GO:0005829">
    <property type="term" value="C:cytosol"/>
    <property type="evidence" value="ECO:0007669"/>
    <property type="project" value="TreeGrafter"/>
</dbReference>
<protein>
    <submittedName>
        <fullName evidence="3">Glycosyltransferase family 9 protein</fullName>
    </submittedName>
</protein>
<dbReference type="SUPFAM" id="SSF53756">
    <property type="entry name" value="UDP-Glycosyltransferase/glycogen phosphorylase"/>
    <property type="match status" value="1"/>
</dbReference>
<dbReference type="Pfam" id="PF01075">
    <property type="entry name" value="Glyco_transf_9"/>
    <property type="match status" value="1"/>
</dbReference>
<organism evidence="3 4">
    <name type="scientific">Jiangella ureilytica</name>
    <dbReference type="NCBI Taxonomy" id="2530374"/>
    <lineage>
        <taxon>Bacteria</taxon>
        <taxon>Bacillati</taxon>
        <taxon>Actinomycetota</taxon>
        <taxon>Actinomycetes</taxon>
        <taxon>Jiangellales</taxon>
        <taxon>Jiangellaceae</taxon>
        <taxon>Jiangella</taxon>
    </lineage>
</organism>
<evidence type="ECO:0000313" key="3">
    <source>
        <dbReference type="EMBL" id="TDC52137.1"/>
    </source>
</evidence>
<dbReference type="InterPro" id="IPR002201">
    <property type="entry name" value="Glyco_trans_9"/>
</dbReference>
<comment type="caution">
    <text evidence="3">The sequence shown here is derived from an EMBL/GenBank/DDBJ whole genome shotgun (WGS) entry which is preliminary data.</text>
</comment>
<evidence type="ECO:0000313" key="4">
    <source>
        <dbReference type="Proteomes" id="UP000295621"/>
    </source>
</evidence>
<sequence length="311" mass="32579">MAVVLVYRAIGLGDFLTGVPALRAVRRALPQHRLVLATSPPLAPLVPLVGGIDEMLPTRALRPLPWAGDPPDVAVNLHGRGPQSHQVLAALRPRRLIAFGNEEARLRGPVWRAAEHEVRRWCRLVAAELRVCAPDHDLVLRRPAAAPQVEGALIVHPGAAAAARRWPAGRFATVARWLAASKAGPVVVTGSAAETELARAVADAAGLPPSAVLAGRTALDELAALVAAARLVVAGDTGIAHLASAYRTPSVVLFGPTSPRAWGPPETGPHIALWHGPAGDPHADVLDPALDRIQVDEVIAAVDTLASLVRV</sequence>
<proteinExistence type="predicted"/>
<keyword evidence="4" id="KW-1185">Reference proteome</keyword>
<accession>A0A4R4RQH2</accession>
<evidence type="ECO:0000256" key="2">
    <source>
        <dbReference type="ARBA" id="ARBA00022679"/>
    </source>
</evidence>
<name>A0A4R4RQH2_9ACTN</name>
<dbReference type="PANTHER" id="PTHR30160:SF1">
    <property type="entry name" value="LIPOPOLYSACCHARIDE 1,2-N-ACETYLGLUCOSAMINETRANSFERASE-RELATED"/>
    <property type="match status" value="1"/>
</dbReference>